<keyword evidence="3" id="KW-1185">Reference proteome</keyword>
<sequence>MEEVKRWEAERDSARCDQRKARWTKPKMLAIEKATPKPKIADFEEESEGDKGMEGEDKDEDEADEVIGNSDGGFSD</sequence>
<feature type="compositionally biased region" description="Acidic residues" evidence="1">
    <location>
        <begin position="56"/>
        <end position="65"/>
    </location>
</feature>
<evidence type="ECO:0000313" key="3">
    <source>
        <dbReference type="Proteomes" id="UP000283269"/>
    </source>
</evidence>
<dbReference type="EMBL" id="NHYD01002874">
    <property type="protein sequence ID" value="PPQ84432.1"/>
    <property type="molecule type" value="Genomic_DNA"/>
</dbReference>
<dbReference type="OrthoDB" id="3269232at2759"/>
<dbReference type="AlphaFoldDB" id="A0A409X127"/>
<organism evidence="2 3">
    <name type="scientific">Psilocybe cyanescens</name>
    <dbReference type="NCBI Taxonomy" id="93625"/>
    <lineage>
        <taxon>Eukaryota</taxon>
        <taxon>Fungi</taxon>
        <taxon>Dikarya</taxon>
        <taxon>Basidiomycota</taxon>
        <taxon>Agaricomycotina</taxon>
        <taxon>Agaricomycetes</taxon>
        <taxon>Agaricomycetidae</taxon>
        <taxon>Agaricales</taxon>
        <taxon>Agaricineae</taxon>
        <taxon>Strophariaceae</taxon>
        <taxon>Psilocybe</taxon>
    </lineage>
</organism>
<proteinExistence type="predicted"/>
<name>A0A409X127_PSICY</name>
<gene>
    <name evidence="2" type="ORF">CVT25_011259</name>
</gene>
<protein>
    <submittedName>
        <fullName evidence="2">Uncharacterized protein</fullName>
    </submittedName>
</protein>
<dbReference type="Proteomes" id="UP000283269">
    <property type="component" value="Unassembled WGS sequence"/>
</dbReference>
<evidence type="ECO:0000256" key="1">
    <source>
        <dbReference type="SAM" id="MobiDB-lite"/>
    </source>
</evidence>
<comment type="caution">
    <text evidence="2">The sequence shown here is derived from an EMBL/GenBank/DDBJ whole genome shotgun (WGS) entry which is preliminary data.</text>
</comment>
<evidence type="ECO:0000313" key="2">
    <source>
        <dbReference type="EMBL" id="PPQ84432.1"/>
    </source>
</evidence>
<reference evidence="2 3" key="1">
    <citation type="journal article" date="2018" name="Evol. Lett.">
        <title>Horizontal gene cluster transfer increased hallucinogenic mushroom diversity.</title>
        <authorList>
            <person name="Reynolds H.T."/>
            <person name="Vijayakumar V."/>
            <person name="Gluck-Thaler E."/>
            <person name="Korotkin H.B."/>
            <person name="Matheny P.B."/>
            <person name="Slot J.C."/>
        </authorList>
    </citation>
    <scope>NUCLEOTIDE SEQUENCE [LARGE SCALE GENOMIC DNA]</scope>
    <source>
        <strain evidence="2 3">2631</strain>
    </source>
</reference>
<accession>A0A409X127</accession>
<feature type="region of interest" description="Disordered" evidence="1">
    <location>
        <begin position="30"/>
        <end position="76"/>
    </location>
</feature>
<dbReference type="InParanoid" id="A0A409X127"/>